<dbReference type="InterPro" id="IPR002942">
    <property type="entry name" value="S4_RNA-bd"/>
</dbReference>
<dbReference type="InterPro" id="IPR042092">
    <property type="entry name" value="PsdUridine_s_RsuA/RluB/E/F_cat"/>
</dbReference>
<evidence type="ECO:0000313" key="8">
    <source>
        <dbReference type="Proteomes" id="UP000051096"/>
    </source>
</evidence>
<dbReference type="InterPro" id="IPR020094">
    <property type="entry name" value="TruA/RsuA/RluB/E/F_N"/>
</dbReference>
<dbReference type="InterPro" id="IPR050343">
    <property type="entry name" value="RsuA_PseudoU_synthase"/>
</dbReference>
<evidence type="ECO:0000256" key="4">
    <source>
        <dbReference type="PROSITE-ProRule" id="PRU00182"/>
    </source>
</evidence>
<dbReference type="CDD" id="cd00165">
    <property type="entry name" value="S4"/>
    <property type="match status" value="1"/>
</dbReference>
<organism evidence="7 8">
    <name type="scientific">candidate division WOR_3 bacterium SM23_60</name>
    <dbReference type="NCBI Taxonomy" id="1703780"/>
    <lineage>
        <taxon>Bacteria</taxon>
        <taxon>Bacteria division WOR-3</taxon>
    </lineage>
</organism>
<dbReference type="EC" id="5.4.99.-" evidence="5"/>
<gene>
    <name evidence="7" type="ORF">AMJ87_07360</name>
</gene>
<dbReference type="PATRIC" id="fig|1703780.3.peg.194"/>
<dbReference type="PANTHER" id="PTHR47683">
    <property type="entry name" value="PSEUDOURIDINE SYNTHASE FAMILY PROTEIN-RELATED"/>
    <property type="match status" value="1"/>
</dbReference>
<dbReference type="InterPro" id="IPR006145">
    <property type="entry name" value="PsdUridine_synth_RsuA/RluA"/>
</dbReference>
<dbReference type="Gene3D" id="3.30.70.1560">
    <property type="entry name" value="Alpha-L RNA-binding motif"/>
    <property type="match status" value="1"/>
</dbReference>
<dbReference type="Pfam" id="PF00849">
    <property type="entry name" value="PseudoU_synth_2"/>
    <property type="match status" value="1"/>
</dbReference>
<dbReference type="Pfam" id="PF01479">
    <property type="entry name" value="S4"/>
    <property type="match status" value="1"/>
</dbReference>
<keyword evidence="2 4" id="KW-0694">RNA-binding</keyword>
<dbReference type="GO" id="GO:0000455">
    <property type="term" value="P:enzyme-directed rRNA pseudouridine synthesis"/>
    <property type="evidence" value="ECO:0007669"/>
    <property type="project" value="UniProtKB-ARBA"/>
</dbReference>
<dbReference type="Gene3D" id="3.10.290.10">
    <property type="entry name" value="RNA-binding S4 domain"/>
    <property type="match status" value="1"/>
</dbReference>
<dbReference type="Gene3D" id="3.30.70.580">
    <property type="entry name" value="Pseudouridine synthase I, catalytic domain, N-terminal subdomain"/>
    <property type="match status" value="1"/>
</dbReference>
<dbReference type="InterPro" id="IPR018496">
    <property type="entry name" value="PsdUridine_synth_RsuA/RluB_CS"/>
</dbReference>
<dbReference type="PROSITE" id="PS01149">
    <property type="entry name" value="PSI_RSU"/>
    <property type="match status" value="1"/>
</dbReference>
<dbReference type="InterPro" id="IPR020103">
    <property type="entry name" value="PsdUridine_synth_cat_dom_sf"/>
</dbReference>
<accession>A0A0S8GE60</accession>
<dbReference type="AlphaFoldDB" id="A0A0S8GE60"/>
<dbReference type="CDD" id="cd02870">
    <property type="entry name" value="PseudoU_synth_RsuA_like"/>
    <property type="match status" value="1"/>
</dbReference>
<sequence length="235" mass="26539">MATERLQKILSRAGVASRRKAEQMIAQGRVTVNGRIAQLGTKANADRDHIKVDGKLLETRAPQKFYFVAFKPRNTITSLADPRGRPTIADVLRANRIRVRVFPVGRLDWDADGLVLLTNDGELANRLMHPRAHVSKVYRVKVMGHPNEKTLQRLRRGVKIERTSVTLPARVTLERKTEKCSWLSVVLTEGRHHQIKKMFEGPLRLGGLRPGDIRALTVTEIKRLRDAVNVSTPAR</sequence>
<evidence type="ECO:0000256" key="2">
    <source>
        <dbReference type="ARBA" id="ARBA00022884"/>
    </source>
</evidence>
<evidence type="ECO:0000259" key="6">
    <source>
        <dbReference type="SMART" id="SM00363"/>
    </source>
</evidence>
<dbReference type="FunFam" id="3.10.290.10:FF:000003">
    <property type="entry name" value="Pseudouridine synthase"/>
    <property type="match status" value="1"/>
</dbReference>
<dbReference type="PROSITE" id="PS50889">
    <property type="entry name" value="S4"/>
    <property type="match status" value="1"/>
</dbReference>
<reference evidence="7 8" key="1">
    <citation type="journal article" date="2015" name="Microbiome">
        <title>Genomic resolution of linkages in carbon, nitrogen, and sulfur cycling among widespread estuary sediment bacteria.</title>
        <authorList>
            <person name="Baker B.J."/>
            <person name="Lazar C.S."/>
            <person name="Teske A.P."/>
            <person name="Dick G.J."/>
        </authorList>
    </citation>
    <scope>NUCLEOTIDE SEQUENCE [LARGE SCALE GENOMIC DNA]</scope>
    <source>
        <strain evidence="7">SM23_60</strain>
    </source>
</reference>
<dbReference type="SMART" id="SM00363">
    <property type="entry name" value="S4"/>
    <property type="match status" value="1"/>
</dbReference>
<evidence type="ECO:0000256" key="5">
    <source>
        <dbReference type="RuleBase" id="RU003887"/>
    </source>
</evidence>
<dbReference type="InterPro" id="IPR000748">
    <property type="entry name" value="PsdUridine_synth_RsuA/RluB/E/F"/>
</dbReference>
<evidence type="ECO:0000256" key="3">
    <source>
        <dbReference type="ARBA" id="ARBA00023235"/>
    </source>
</evidence>
<dbReference type="SUPFAM" id="SSF55174">
    <property type="entry name" value="Alpha-L RNA-binding motif"/>
    <property type="match status" value="1"/>
</dbReference>
<dbReference type="InterPro" id="IPR036986">
    <property type="entry name" value="S4_RNA-bd_sf"/>
</dbReference>
<keyword evidence="3 5" id="KW-0413">Isomerase</keyword>
<comment type="caution">
    <text evidence="7">The sequence shown here is derived from an EMBL/GenBank/DDBJ whole genome shotgun (WGS) entry which is preliminary data.</text>
</comment>
<dbReference type="GO" id="GO:0003723">
    <property type="term" value="F:RNA binding"/>
    <property type="evidence" value="ECO:0007669"/>
    <property type="project" value="UniProtKB-KW"/>
</dbReference>
<dbReference type="EMBL" id="LJUO01000064">
    <property type="protein sequence ID" value="KPK71400.1"/>
    <property type="molecule type" value="Genomic_DNA"/>
</dbReference>
<dbReference type="SUPFAM" id="SSF55120">
    <property type="entry name" value="Pseudouridine synthase"/>
    <property type="match status" value="1"/>
</dbReference>
<dbReference type="PANTHER" id="PTHR47683:SF3">
    <property type="entry name" value="RIBOSOMAL LARGE SUBUNIT PSEUDOURIDINE SYNTHASE B"/>
    <property type="match status" value="1"/>
</dbReference>
<dbReference type="Proteomes" id="UP000051096">
    <property type="component" value="Unassembled WGS sequence"/>
</dbReference>
<name>A0A0S8GE60_UNCW3</name>
<dbReference type="NCBIfam" id="TIGR00093">
    <property type="entry name" value="pseudouridine synthase"/>
    <property type="match status" value="1"/>
</dbReference>
<dbReference type="GO" id="GO:0120159">
    <property type="term" value="F:rRNA pseudouridine synthase activity"/>
    <property type="evidence" value="ECO:0007669"/>
    <property type="project" value="UniProtKB-ARBA"/>
</dbReference>
<evidence type="ECO:0000313" key="7">
    <source>
        <dbReference type="EMBL" id="KPK71400.1"/>
    </source>
</evidence>
<feature type="domain" description="RNA-binding S4" evidence="6">
    <location>
        <begin position="4"/>
        <end position="64"/>
    </location>
</feature>
<comment type="similarity">
    <text evidence="1 5">Belongs to the pseudouridine synthase RsuA family.</text>
</comment>
<protein>
    <recommendedName>
        <fullName evidence="5">Pseudouridine synthase</fullName>
        <ecNumber evidence="5">5.4.99.-</ecNumber>
    </recommendedName>
</protein>
<proteinExistence type="inferred from homology"/>
<evidence type="ECO:0000256" key="1">
    <source>
        <dbReference type="ARBA" id="ARBA00008348"/>
    </source>
</evidence>